<name>A0A1H1PIA9_9ACTN</name>
<dbReference type="OrthoDB" id="5118203at2"/>
<accession>A0A1H1PIA9</accession>
<dbReference type="InterPro" id="IPR034660">
    <property type="entry name" value="DinB/YfiT-like"/>
</dbReference>
<proteinExistence type="predicted"/>
<keyword evidence="2" id="KW-0413">Isomerase</keyword>
<dbReference type="Pfam" id="PF11716">
    <property type="entry name" value="MDMPI_N"/>
    <property type="match status" value="1"/>
</dbReference>
<sequence>MSPEAQAPDPDAQRGQQERLRELLRRGTAALLGATIAVTDAEWRAPSRLPGWSRGHLATHLARQADGLRRLTGGALGGHPQAMYPSPGQRETEIETGAARTGLELQIDLDTSAGLLEQAFESVQDGGAWDHVVELRGGLRVPARLLPLARLLEVVVHHVDLDVGQEVGDVDDATADWLLEWCGFRLRERDEFPRLELLSPTTRIAVGSSGAPRAVSGRSAALLGWLTGRTDGADLDGADGLRLPAF</sequence>
<dbReference type="InterPro" id="IPR017517">
    <property type="entry name" value="Maleyloyr_isom"/>
</dbReference>
<dbReference type="AlphaFoldDB" id="A0A1H1PIA9"/>
<dbReference type="GO" id="GO:0046872">
    <property type="term" value="F:metal ion binding"/>
    <property type="evidence" value="ECO:0007669"/>
    <property type="project" value="InterPro"/>
</dbReference>
<dbReference type="EMBL" id="LT629749">
    <property type="protein sequence ID" value="SDS10765.1"/>
    <property type="molecule type" value="Genomic_DNA"/>
</dbReference>
<dbReference type="SUPFAM" id="SSF109854">
    <property type="entry name" value="DinB/YfiT-like putative metalloenzymes"/>
    <property type="match status" value="1"/>
</dbReference>
<dbReference type="InterPro" id="IPR024344">
    <property type="entry name" value="MDMPI_metal-binding"/>
</dbReference>
<dbReference type="NCBIfam" id="TIGR03083">
    <property type="entry name" value="maleylpyruvate isomerase family mycothiol-dependent enzyme"/>
    <property type="match status" value="1"/>
</dbReference>
<dbReference type="Gene3D" id="1.20.120.450">
    <property type="entry name" value="dinb family like domain"/>
    <property type="match status" value="1"/>
</dbReference>
<organism evidence="2 3">
    <name type="scientific">Friedmanniella luteola</name>
    <dbReference type="NCBI Taxonomy" id="546871"/>
    <lineage>
        <taxon>Bacteria</taxon>
        <taxon>Bacillati</taxon>
        <taxon>Actinomycetota</taxon>
        <taxon>Actinomycetes</taxon>
        <taxon>Propionibacteriales</taxon>
        <taxon>Nocardioidaceae</taxon>
        <taxon>Friedmanniella</taxon>
    </lineage>
</organism>
<evidence type="ECO:0000259" key="1">
    <source>
        <dbReference type="Pfam" id="PF11716"/>
    </source>
</evidence>
<evidence type="ECO:0000313" key="2">
    <source>
        <dbReference type="EMBL" id="SDS10765.1"/>
    </source>
</evidence>
<keyword evidence="2" id="KW-0670">Pyruvate</keyword>
<dbReference type="InterPro" id="IPR036527">
    <property type="entry name" value="SCP2_sterol-bd_dom_sf"/>
</dbReference>
<dbReference type="STRING" id="546871.SAMN04488543_1088"/>
<dbReference type="Proteomes" id="UP000199092">
    <property type="component" value="Chromosome I"/>
</dbReference>
<evidence type="ECO:0000313" key="3">
    <source>
        <dbReference type="Proteomes" id="UP000199092"/>
    </source>
</evidence>
<dbReference type="RefSeq" id="WP_091410871.1">
    <property type="nucleotide sequence ID" value="NZ_LT629749.1"/>
</dbReference>
<reference evidence="2 3" key="1">
    <citation type="submission" date="2016-10" db="EMBL/GenBank/DDBJ databases">
        <authorList>
            <person name="de Groot N.N."/>
        </authorList>
    </citation>
    <scope>NUCLEOTIDE SEQUENCE [LARGE SCALE GENOMIC DNA]</scope>
    <source>
        <strain evidence="2 3">DSM 21741</strain>
    </source>
</reference>
<dbReference type="SUPFAM" id="SSF55718">
    <property type="entry name" value="SCP-like"/>
    <property type="match status" value="1"/>
</dbReference>
<feature type="domain" description="Mycothiol-dependent maleylpyruvate isomerase metal-binding" evidence="1">
    <location>
        <begin position="24"/>
        <end position="161"/>
    </location>
</feature>
<dbReference type="GO" id="GO:0016853">
    <property type="term" value="F:isomerase activity"/>
    <property type="evidence" value="ECO:0007669"/>
    <property type="project" value="UniProtKB-KW"/>
</dbReference>
<gene>
    <name evidence="2" type="ORF">SAMN04488543_1088</name>
</gene>
<protein>
    <submittedName>
        <fullName evidence="2">Maleylpyruvate isomerase</fullName>
    </submittedName>
</protein>
<keyword evidence="3" id="KW-1185">Reference proteome</keyword>